<feature type="domain" description="AMIN-like" evidence="2">
    <location>
        <begin position="42"/>
        <end position="166"/>
    </location>
</feature>
<sequence length="171" mass="18177">MQHHSRRAVVAAGLLLTAACATVPASAATRTGGTGQAPATSLVVDARWGGHCTFDRLVIDVRGALPSVTVSPVRELRYDPSGKAVPLPGEHFLQIRLSPAAAHNTAGLPVYQGPRLAKIRLPQLRGLALTGDFEGVVGFGAAFHAKPVYHAFRLHSPERFVLDVRHANRCP</sequence>
<dbReference type="InterPro" id="IPR006311">
    <property type="entry name" value="TAT_signal"/>
</dbReference>
<dbReference type="RefSeq" id="WP_191873948.1">
    <property type="nucleotide sequence ID" value="NZ_BMTD01000005.1"/>
</dbReference>
<feature type="chain" id="PRO_5037737933" description="AMIN-like domain-containing protein" evidence="1">
    <location>
        <begin position="28"/>
        <end position="171"/>
    </location>
</feature>
<gene>
    <name evidence="3" type="ORF">GCM10010260_29500</name>
</gene>
<evidence type="ECO:0000313" key="3">
    <source>
        <dbReference type="EMBL" id="GGU92838.1"/>
    </source>
</evidence>
<evidence type="ECO:0000313" key="4">
    <source>
        <dbReference type="Proteomes" id="UP000618795"/>
    </source>
</evidence>
<accession>A0A918MA98</accession>
<reference evidence="3" key="1">
    <citation type="journal article" date="2014" name="Int. J. Syst. Evol. Microbiol.">
        <title>Complete genome sequence of Corynebacterium casei LMG S-19264T (=DSM 44701T), isolated from a smear-ripened cheese.</title>
        <authorList>
            <consortium name="US DOE Joint Genome Institute (JGI-PGF)"/>
            <person name="Walter F."/>
            <person name="Albersmeier A."/>
            <person name="Kalinowski J."/>
            <person name="Ruckert C."/>
        </authorList>
    </citation>
    <scope>NUCLEOTIDE SEQUENCE</scope>
    <source>
        <strain evidence="3">JCM 4369</strain>
    </source>
</reference>
<comment type="caution">
    <text evidence="3">The sequence shown here is derived from an EMBL/GenBank/DDBJ whole genome shotgun (WGS) entry which is preliminary data.</text>
</comment>
<feature type="signal peptide" evidence="1">
    <location>
        <begin position="1"/>
        <end position="27"/>
    </location>
</feature>
<dbReference type="AlphaFoldDB" id="A0A918MA98"/>
<dbReference type="InterPro" id="IPR056303">
    <property type="entry name" value="AMIN-like"/>
</dbReference>
<protein>
    <recommendedName>
        <fullName evidence="2">AMIN-like domain-containing protein</fullName>
    </recommendedName>
</protein>
<keyword evidence="4" id="KW-1185">Reference proteome</keyword>
<keyword evidence="1" id="KW-0732">Signal</keyword>
<reference evidence="3" key="2">
    <citation type="submission" date="2020-09" db="EMBL/GenBank/DDBJ databases">
        <authorList>
            <person name="Sun Q."/>
            <person name="Ohkuma M."/>
        </authorList>
    </citation>
    <scope>NUCLEOTIDE SEQUENCE</scope>
    <source>
        <strain evidence="3">JCM 4369</strain>
    </source>
</reference>
<evidence type="ECO:0000259" key="2">
    <source>
        <dbReference type="Pfam" id="PF24837"/>
    </source>
</evidence>
<evidence type="ECO:0000256" key="1">
    <source>
        <dbReference type="SAM" id="SignalP"/>
    </source>
</evidence>
<dbReference type="EMBL" id="BMTD01000005">
    <property type="protein sequence ID" value="GGU92838.1"/>
    <property type="molecule type" value="Genomic_DNA"/>
</dbReference>
<organism evidence="3 4">
    <name type="scientific">Streptomyces filipinensis</name>
    <dbReference type="NCBI Taxonomy" id="66887"/>
    <lineage>
        <taxon>Bacteria</taxon>
        <taxon>Bacillati</taxon>
        <taxon>Actinomycetota</taxon>
        <taxon>Actinomycetes</taxon>
        <taxon>Kitasatosporales</taxon>
        <taxon>Streptomycetaceae</taxon>
        <taxon>Streptomyces</taxon>
    </lineage>
</organism>
<dbReference type="Pfam" id="PF24837">
    <property type="entry name" value="AMIN-like"/>
    <property type="match status" value="1"/>
</dbReference>
<dbReference type="PROSITE" id="PS51318">
    <property type="entry name" value="TAT"/>
    <property type="match status" value="1"/>
</dbReference>
<dbReference type="Proteomes" id="UP000618795">
    <property type="component" value="Unassembled WGS sequence"/>
</dbReference>
<dbReference type="PROSITE" id="PS51257">
    <property type="entry name" value="PROKAR_LIPOPROTEIN"/>
    <property type="match status" value="1"/>
</dbReference>
<proteinExistence type="predicted"/>
<name>A0A918MA98_9ACTN</name>